<dbReference type="InterPro" id="IPR003593">
    <property type="entry name" value="AAA+_ATPase"/>
</dbReference>
<reference evidence="11" key="2">
    <citation type="submission" date="2018-07" db="EMBL/GenBank/DDBJ databases">
        <authorList>
            <person name="Quirk P.G."/>
            <person name="Krulwich T.A."/>
        </authorList>
    </citation>
    <scope>NUCLEOTIDE SEQUENCE</scope>
</reference>
<feature type="transmembrane region" description="Helical" evidence="7">
    <location>
        <begin position="580"/>
        <end position="604"/>
    </location>
</feature>
<feature type="domain" description="ABC transporter" evidence="8">
    <location>
        <begin position="46"/>
        <end position="280"/>
    </location>
</feature>
<sequence length="776" mass="86346">MDTTNNEGNRLKKMFSWVEPQLNNGEQNSTNFEDGGTTWSRQQNAVSVRHAFKSYGGKSKRNQVLSNLNMTVAKGTIYGLLGASGCGKTTLLSCIVGRRRLNSGEIWVLGGKPGTKGSGVPGKRVGYMPQEIALYGEFSIKETMTYFGWIFGMQTSEIIERLHFLLNFLDLPSETRLVKNLSGGQQRRVSFAVALMHDPELLILDEPTVGVDPLLRQSIWNHLVHITKTGQKTVIITTHYIEEARQAHTIGLMRSGRLLAEESPQVLLSMYRCQNLEDVFLKLSRKQGQSVTPSELNISNNISLSALAFGNKKDNPVYVSQESGVVGLNFHQSKEVLVTDTNGSVYGINDPESNQSNGINNVHCDECSNCNGCLNITSRGKLRALLQKNFLRMWRNVGVMLFIFALPVMQVILFCLAIGRDPTGLKLAVVNHEMNGTDTECEFEPGCSFTNLSCRYLNHLNSSIIKEYYEDQNSALEAVRSGNAWGALYFTENFTDALVARIALGRDADDETLDQSEIRVWLDMSNQQIGIMLNRDLQVSYKEFAQELLKECDNNPKLGDVPIQFKEPIYGTNDPSFTDFVAPGVILTIVFFLAVALTSSALIIERTEGLLDRSWVAGVTPTEILFSHVVTQFVVMCGQTALVLIFMIIVFGVTNNGEIFLVIALTLLQGLCGMCFGFVISAICELERNAIQLALGSFYPTLLLSGVIWPIEGMPLYLRYISQCLPLTMATTSLRSILTRGWSFNEFDVYMGFISSILWILLFLIITVITLKVKRG</sequence>
<keyword evidence="2 7" id="KW-0812">Transmembrane</keyword>
<evidence type="ECO:0000256" key="4">
    <source>
        <dbReference type="ARBA" id="ARBA00022840"/>
    </source>
</evidence>
<dbReference type="PANTHER" id="PTHR43038:SF3">
    <property type="entry name" value="ABC TRANSPORTER G FAMILY MEMBER 20 ISOFORM X1"/>
    <property type="match status" value="1"/>
</dbReference>
<dbReference type="Pfam" id="PF12698">
    <property type="entry name" value="ABC2_membrane_3"/>
    <property type="match status" value="1"/>
</dbReference>
<dbReference type="OMA" id="SRYFIER"/>
<dbReference type="Pfam" id="PF00005">
    <property type="entry name" value="ABC_tran"/>
    <property type="match status" value="1"/>
</dbReference>
<dbReference type="EMBL" id="UFQT01000026">
    <property type="protein sequence ID" value="SSX18069.1"/>
    <property type="molecule type" value="Genomic_DNA"/>
</dbReference>
<dbReference type="SUPFAM" id="SSF52540">
    <property type="entry name" value="P-loop containing nucleoside triphosphate hydrolases"/>
    <property type="match status" value="1"/>
</dbReference>
<dbReference type="SMART" id="SM00382">
    <property type="entry name" value="AAA"/>
    <property type="match status" value="1"/>
</dbReference>
<evidence type="ECO:0000256" key="1">
    <source>
        <dbReference type="ARBA" id="ARBA00004141"/>
    </source>
</evidence>
<dbReference type="PROSITE" id="PS51012">
    <property type="entry name" value="ABC_TM2"/>
    <property type="match status" value="1"/>
</dbReference>
<reference evidence="10" key="1">
    <citation type="submission" date="2018-04" db="EMBL/GenBank/DDBJ databases">
        <authorList>
            <person name="Go L.Y."/>
            <person name="Mitchell J.A."/>
        </authorList>
    </citation>
    <scope>NUCLEOTIDE SEQUENCE</scope>
    <source>
        <tissue evidence="10">Whole organism</tissue>
    </source>
</reference>
<dbReference type="InterPro" id="IPR003439">
    <property type="entry name" value="ABC_transporter-like_ATP-bd"/>
</dbReference>
<keyword evidence="4" id="KW-0067">ATP-binding</keyword>
<name>A0A336K4Q9_CULSO</name>
<dbReference type="EMBL" id="UFQS01000026">
    <property type="protein sequence ID" value="SSW97683.1"/>
    <property type="molecule type" value="Genomic_DNA"/>
</dbReference>
<keyword evidence="5 7" id="KW-1133">Transmembrane helix</keyword>
<evidence type="ECO:0000256" key="7">
    <source>
        <dbReference type="SAM" id="Phobius"/>
    </source>
</evidence>
<dbReference type="InterPro" id="IPR000412">
    <property type="entry name" value="ABC_2_transport"/>
</dbReference>
<feature type="transmembrane region" description="Helical" evidence="7">
    <location>
        <begin position="749"/>
        <end position="771"/>
    </location>
</feature>
<feature type="domain" description="ABC transmembrane type-2" evidence="9">
    <location>
        <begin position="542"/>
        <end position="774"/>
    </location>
</feature>
<dbReference type="PROSITE" id="PS00211">
    <property type="entry name" value="ABC_TRANSPORTER_1"/>
    <property type="match status" value="1"/>
</dbReference>
<dbReference type="InterPro" id="IPR013525">
    <property type="entry name" value="ABC2_TM"/>
</dbReference>
<evidence type="ECO:0000256" key="2">
    <source>
        <dbReference type="ARBA" id="ARBA00022692"/>
    </source>
</evidence>
<dbReference type="PROSITE" id="PS50893">
    <property type="entry name" value="ABC_TRANSPORTER_2"/>
    <property type="match status" value="1"/>
</dbReference>
<keyword evidence="6 7" id="KW-0472">Membrane</keyword>
<dbReference type="AlphaFoldDB" id="A0A336K4Q9"/>
<protein>
    <submittedName>
        <fullName evidence="10">CSON007168 protein</fullName>
    </submittedName>
</protein>
<dbReference type="GO" id="GO:0043190">
    <property type="term" value="C:ATP-binding cassette (ABC) transporter complex"/>
    <property type="evidence" value="ECO:0007669"/>
    <property type="project" value="InterPro"/>
</dbReference>
<feature type="transmembrane region" description="Helical" evidence="7">
    <location>
        <begin position="659"/>
        <end position="683"/>
    </location>
</feature>
<gene>
    <name evidence="10" type="primary">CSON007168</name>
</gene>
<dbReference type="PRINTS" id="PR00164">
    <property type="entry name" value="ABC2TRNSPORT"/>
</dbReference>
<evidence type="ECO:0000256" key="5">
    <source>
        <dbReference type="ARBA" id="ARBA00022989"/>
    </source>
</evidence>
<dbReference type="GO" id="GO:0005524">
    <property type="term" value="F:ATP binding"/>
    <property type="evidence" value="ECO:0007669"/>
    <property type="project" value="UniProtKB-KW"/>
</dbReference>
<dbReference type="GO" id="GO:0016887">
    <property type="term" value="F:ATP hydrolysis activity"/>
    <property type="evidence" value="ECO:0007669"/>
    <property type="project" value="InterPro"/>
</dbReference>
<proteinExistence type="predicted"/>
<keyword evidence="3" id="KW-0547">Nucleotide-binding</keyword>
<feature type="transmembrane region" description="Helical" evidence="7">
    <location>
        <begin position="625"/>
        <end position="653"/>
    </location>
</feature>
<dbReference type="InterPro" id="IPR017871">
    <property type="entry name" value="ABC_transporter-like_CS"/>
</dbReference>
<evidence type="ECO:0000313" key="11">
    <source>
        <dbReference type="EMBL" id="SSX18069.1"/>
    </source>
</evidence>
<evidence type="ECO:0000256" key="3">
    <source>
        <dbReference type="ARBA" id="ARBA00022741"/>
    </source>
</evidence>
<comment type="subcellular location">
    <subcellularLocation>
        <location evidence="1">Membrane</location>
        <topology evidence="1">Multi-pass membrane protein</topology>
    </subcellularLocation>
</comment>
<evidence type="ECO:0000259" key="9">
    <source>
        <dbReference type="PROSITE" id="PS51012"/>
    </source>
</evidence>
<dbReference type="GO" id="GO:0140359">
    <property type="term" value="F:ABC-type transporter activity"/>
    <property type="evidence" value="ECO:0007669"/>
    <property type="project" value="InterPro"/>
</dbReference>
<evidence type="ECO:0000256" key="6">
    <source>
        <dbReference type="ARBA" id="ARBA00023136"/>
    </source>
</evidence>
<dbReference type="InterPro" id="IPR047817">
    <property type="entry name" value="ABC2_TM_bact-type"/>
</dbReference>
<evidence type="ECO:0000313" key="10">
    <source>
        <dbReference type="EMBL" id="SSW97683.1"/>
    </source>
</evidence>
<organism evidence="10">
    <name type="scientific">Culicoides sonorensis</name>
    <name type="common">Biting midge</name>
    <dbReference type="NCBI Taxonomy" id="179676"/>
    <lineage>
        <taxon>Eukaryota</taxon>
        <taxon>Metazoa</taxon>
        <taxon>Ecdysozoa</taxon>
        <taxon>Arthropoda</taxon>
        <taxon>Hexapoda</taxon>
        <taxon>Insecta</taxon>
        <taxon>Pterygota</taxon>
        <taxon>Neoptera</taxon>
        <taxon>Endopterygota</taxon>
        <taxon>Diptera</taxon>
        <taxon>Nematocera</taxon>
        <taxon>Chironomoidea</taxon>
        <taxon>Ceratopogonidae</taxon>
        <taxon>Ceratopogoninae</taxon>
        <taxon>Culicoides</taxon>
        <taxon>Monoculicoides</taxon>
    </lineage>
</organism>
<evidence type="ECO:0000259" key="8">
    <source>
        <dbReference type="PROSITE" id="PS50893"/>
    </source>
</evidence>
<accession>A0A336K4Q9</accession>
<feature type="transmembrane region" description="Helical" evidence="7">
    <location>
        <begin position="690"/>
        <end position="711"/>
    </location>
</feature>
<feature type="transmembrane region" description="Helical" evidence="7">
    <location>
        <begin position="397"/>
        <end position="419"/>
    </location>
</feature>
<dbReference type="PANTHER" id="PTHR43038">
    <property type="entry name" value="ATP-BINDING CASSETTE, SUB-FAMILY H, MEMBER 1"/>
    <property type="match status" value="1"/>
</dbReference>
<dbReference type="InterPro" id="IPR027417">
    <property type="entry name" value="P-loop_NTPase"/>
</dbReference>
<dbReference type="CDD" id="cd03230">
    <property type="entry name" value="ABC_DR_subfamily_A"/>
    <property type="match status" value="1"/>
</dbReference>
<dbReference type="VEuPathDB" id="VectorBase:CSON007168"/>
<dbReference type="Gene3D" id="3.40.50.300">
    <property type="entry name" value="P-loop containing nucleotide triphosphate hydrolases"/>
    <property type="match status" value="1"/>
</dbReference>